<reference evidence="2 3" key="1">
    <citation type="submission" date="2020-05" db="EMBL/GenBank/DDBJ databases">
        <title>Genome Sequencing of Type Strains.</title>
        <authorList>
            <person name="Lemaire J.F."/>
            <person name="Inderbitzin P."/>
            <person name="Gregorio O.A."/>
            <person name="Collins S.B."/>
            <person name="Wespe N."/>
            <person name="Knight-Connoni V."/>
        </authorList>
    </citation>
    <scope>NUCLEOTIDE SEQUENCE [LARGE SCALE GENOMIC DNA]</scope>
    <source>
        <strain evidence="2 3">DSM 20512</strain>
    </source>
</reference>
<dbReference type="AlphaFoldDB" id="A0A850DQ22"/>
<protein>
    <submittedName>
        <fullName evidence="2">Uncharacterized protein</fullName>
    </submittedName>
</protein>
<comment type="caution">
    <text evidence="2">The sequence shown here is derived from an EMBL/GenBank/DDBJ whole genome shotgun (WGS) entry which is preliminary data.</text>
</comment>
<accession>A0A850DQ22</accession>
<dbReference type="RefSeq" id="WP_217507575.1">
    <property type="nucleotide sequence ID" value="NZ_JABMCG010000046.1"/>
</dbReference>
<organism evidence="2 3">
    <name type="scientific">Curtobacterium citreum</name>
    <dbReference type="NCBI Taxonomy" id="2036"/>
    <lineage>
        <taxon>Bacteria</taxon>
        <taxon>Bacillati</taxon>
        <taxon>Actinomycetota</taxon>
        <taxon>Actinomycetes</taxon>
        <taxon>Micrococcales</taxon>
        <taxon>Microbacteriaceae</taxon>
        <taxon>Curtobacterium</taxon>
    </lineage>
</organism>
<keyword evidence="1" id="KW-0472">Membrane</keyword>
<proteinExistence type="predicted"/>
<keyword evidence="1" id="KW-1133">Transmembrane helix</keyword>
<keyword evidence="1" id="KW-0812">Transmembrane</keyword>
<evidence type="ECO:0000256" key="1">
    <source>
        <dbReference type="SAM" id="Phobius"/>
    </source>
</evidence>
<feature type="transmembrane region" description="Helical" evidence="1">
    <location>
        <begin position="30"/>
        <end position="50"/>
    </location>
</feature>
<feature type="transmembrane region" description="Helical" evidence="1">
    <location>
        <begin position="62"/>
        <end position="85"/>
    </location>
</feature>
<dbReference type="EMBL" id="JABMCG010000046">
    <property type="protein sequence ID" value="NUU26625.1"/>
    <property type="molecule type" value="Genomic_DNA"/>
</dbReference>
<name>A0A850DQ22_9MICO</name>
<dbReference type="Proteomes" id="UP000539146">
    <property type="component" value="Unassembled WGS sequence"/>
</dbReference>
<evidence type="ECO:0000313" key="3">
    <source>
        <dbReference type="Proteomes" id="UP000539146"/>
    </source>
</evidence>
<evidence type="ECO:0000313" key="2">
    <source>
        <dbReference type="EMBL" id="NUU26625.1"/>
    </source>
</evidence>
<sequence length="170" mass="17923">MTEKNERPTARDAEQERSLVFRERHRAPSWIVLLGTIVAVGSAAALAASVPSMSGRSVADASMLVTVLSIGTLVGLAAATQSLVITVREGRLVVWLTPFFRKAVPTVQITSVSETVIDPVTYGGVGVRRAPGKPPAVFQRGGTAAELRMRDGSTLILECDDVVGLAAAVR</sequence>
<gene>
    <name evidence="2" type="ORF">HP467_00640</name>
</gene>